<dbReference type="EMBL" id="JACJTU010000004">
    <property type="protein sequence ID" value="MBD2733575.1"/>
    <property type="molecule type" value="Genomic_DNA"/>
</dbReference>
<evidence type="ECO:0000313" key="1">
    <source>
        <dbReference type="EMBL" id="MBD2733575.1"/>
    </source>
</evidence>
<sequence length="223" mass="25378">MQLELDHIFVCVEPEAPPADLLTAFGLTEGNRRIHQGQGSANVCFFFENAYLELLWLFNINEAQSALVRPTGLWERCRWQETEACPFGISFRSTASDSREIPFPTWDYYAKYLPPQASIPIATNSDNLSEPLIFISPTTKKPTDYALERQLPLVNKIGFKEITALQVTLPSTQKFSAEVRTLIDLGLVQFSQGDFYQLEIEFDNAKEGKSQDFGSQLPILFRW</sequence>
<accession>A0ABR8K5K3</accession>
<protein>
    <submittedName>
        <fullName evidence="1">VOC family protein</fullName>
    </submittedName>
</protein>
<proteinExistence type="predicted"/>
<reference evidence="1 2" key="1">
    <citation type="journal article" date="2020" name="ISME J.">
        <title>Comparative genomics reveals insights into cyanobacterial evolution and habitat adaptation.</title>
        <authorList>
            <person name="Chen M.Y."/>
            <person name="Teng W.K."/>
            <person name="Zhao L."/>
            <person name="Hu C.X."/>
            <person name="Zhou Y.K."/>
            <person name="Han B.P."/>
            <person name="Song L.R."/>
            <person name="Shu W.S."/>
        </authorList>
    </citation>
    <scope>NUCLEOTIDE SEQUENCE [LARGE SCALE GENOMIC DNA]</scope>
    <source>
        <strain evidence="1 2">FACHB-159</strain>
    </source>
</reference>
<gene>
    <name evidence="1" type="ORF">H6H03_06560</name>
</gene>
<dbReference type="InterPro" id="IPR029068">
    <property type="entry name" value="Glyas_Bleomycin-R_OHBP_Dase"/>
</dbReference>
<dbReference type="RefSeq" id="WP_190954300.1">
    <property type="nucleotide sequence ID" value="NZ_JACJTU010000004.1"/>
</dbReference>
<dbReference type="Gene3D" id="3.10.180.10">
    <property type="entry name" value="2,3-Dihydroxybiphenyl 1,2-Dioxygenase, domain 1"/>
    <property type="match status" value="1"/>
</dbReference>
<organism evidence="1 2">
    <name type="scientific">Nostoc paludosum FACHB-159</name>
    <dbReference type="NCBI Taxonomy" id="2692908"/>
    <lineage>
        <taxon>Bacteria</taxon>
        <taxon>Bacillati</taxon>
        <taxon>Cyanobacteriota</taxon>
        <taxon>Cyanophyceae</taxon>
        <taxon>Nostocales</taxon>
        <taxon>Nostocaceae</taxon>
        <taxon>Nostoc</taxon>
    </lineage>
</organism>
<comment type="caution">
    <text evidence="1">The sequence shown here is derived from an EMBL/GenBank/DDBJ whole genome shotgun (WGS) entry which is preliminary data.</text>
</comment>
<evidence type="ECO:0000313" key="2">
    <source>
        <dbReference type="Proteomes" id="UP000637383"/>
    </source>
</evidence>
<keyword evidence="2" id="KW-1185">Reference proteome</keyword>
<name>A0ABR8K5K3_9NOSO</name>
<dbReference type="Proteomes" id="UP000637383">
    <property type="component" value="Unassembled WGS sequence"/>
</dbReference>